<dbReference type="EMBL" id="QYAD01000003">
    <property type="protein sequence ID" value="MBL3690135.1"/>
    <property type="molecule type" value="Genomic_DNA"/>
</dbReference>
<dbReference type="InterPro" id="IPR041698">
    <property type="entry name" value="Methyltransf_25"/>
</dbReference>
<evidence type="ECO:0000259" key="1">
    <source>
        <dbReference type="Pfam" id="PF04991"/>
    </source>
</evidence>
<dbReference type="InterPro" id="IPR007074">
    <property type="entry name" value="LicD/FKTN/FKRP_NTP_transf"/>
</dbReference>
<dbReference type="GO" id="GO:0032259">
    <property type="term" value="P:methylation"/>
    <property type="evidence" value="ECO:0007669"/>
    <property type="project" value="UniProtKB-KW"/>
</dbReference>
<sequence>MRRAPRACEPASPPIGTIKVGYSESRPLSLTQNSPLRMNAQATKESLTLPSLPERVASVDVFFDRARVWSIHVHALAEEGGLTVPWPDSLRPYLVGSTELSIRDSSSKEEFTRLAVTFTGDPGRVRVVDAHGIQLAVNKWGRLGKTLEANNSGVQERILTSTIEVVEALKSLDLEPFIVGGTLLGAVRDGALLPHDDDADVAYLSRHTNPVDVAIEGFAVGHKLQALGYELVRHSATHMQLYFRDINGEPDYYVDVFTAFFTADGLINQPFHVRGELARREMLPLSTVHIGDLEFPAPAKPEAWLVVNYDENWRTPIPGFRLNTPRSTSRRFQSWFGSFHFRRDFWNDWYSEFGSNDANDWQLGQDWVLSFENEFRSGTLLDLGAGSGLLASQLAATTQERRVVATDFAQQPLDLAKERARHAGFEVAHVNLYRSLSLATPASLGITGPFDVVATHLFEQIGHLGRANALRLIRMALRSGGTAAATLFGEPAPDVSFTKPTTWHMTPEELAQEARKLGLAVQVTHLTASGSPLIRKPYGVKFRLADQQFPPQEVSLRQRLKRLFLRARPATTREELETLTKRVRELEVELDEYRRDSLRVAELVDLAEQHFTPLSQATPPSKNTTDHS</sequence>
<feature type="domain" description="Methyltransferase" evidence="2">
    <location>
        <begin position="381"/>
        <end position="481"/>
    </location>
</feature>
<evidence type="ECO:0000313" key="4">
    <source>
        <dbReference type="Proteomes" id="UP001646141"/>
    </source>
</evidence>
<evidence type="ECO:0000313" key="3">
    <source>
        <dbReference type="EMBL" id="MBL3690135.1"/>
    </source>
</evidence>
<dbReference type="SUPFAM" id="SSF53335">
    <property type="entry name" value="S-adenosyl-L-methionine-dependent methyltransferases"/>
    <property type="match status" value="1"/>
</dbReference>
<comment type="caution">
    <text evidence="3">The sequence shown here is derived from an EMBL/GenBank/DDBJ whole genome shotgun (WGS) entry which is preliminary data.</text>
</comment>
<dbReference type="InterPro" id="IPR029063">
    <property type="entry name" value="SAM-dependent_MTases_sf"/>
</dbReference>
<dbReference type="InterPro" id="IPR052942">
    <property type="entry name" value="LPS_cholinephosphotransferase"/>
</dbReference>
<keyword evidence="4" id="KW-1185">Reference proteome</keyword>
<feature type="domain" description="LicD/FKTN/FKRP nucleotidyltransferase" evidence="1">
    <location>
        <begin position="171"/>
        <end position="206"/>
    </location>
</feature>
<gene>
    <name evidence="3" type="ORF">D3226_09205</name>
</gene>
<dbReference type="PANTHER" id="PTHR43404:SF1">
    <property type="entry name" value="MNN4P"/>
    <property type="match status" value="1"/>
</dbReference>
<accession>A0ABS1SPN5</accession>
<keyword evidence="3" id="KW-0808">Transferase</keyword>
<dbReference type="GO" id="GO:0008168">
    <property type="term" value="F:methyltransferase activity"/>
    <property type="evidence" value="ECO:0007669"/>
    <property type="project" value="UniProtKB-KW"/>
</dbReference>
<dbReference type="CDD" id="cd02440">
    <property type="entry name" value="AdoMet_MTases"/>
    <property type="match status" value="1"/>
</dbReference>
<evidence type="ECO:0000259" key="2">
    <source>
        <dbReference type="Pfam" id="PF13649"/>
    </source>
</evidence>
<dbReference type="PANTHER" id="PTHR43404">
    <property type="entry name" value="LIPOPOLYSACCHARIDE CHOLINEPHOSPHOTRANSFERASE LICD"/>
    <property type="match status" value="1"/>
</dbReference>
<protein>
    <submittedName>
        <fullName evidence="3">Methyltransferase domain-containing protein</fullName>
    </submittedName>
</protein>
<dbReference type="Proteomes" id="UP001646141">
    <property type="component" value="Unassembled WGS sequence"/>
</dbReference>
<name>A0ABS1SPN5_9MICO</name>
<dbReference type="Gene3D" id="3.40.50.150">
    <property type="entry name" value="Vaccinia Virus protein VP39"/>
    <property type="match status" value="1"/>
</dbReference>
<dbReference type="Pfam" id="PF04991">
    <property type="entry name" value="LicD"/>
    <property type="match status" value="1"/>
</dbReference>
<organism evidence="3 4">
    <name type="scientific">Leucobacter chromiireducens subsp. chromiireducens</name>
    <dbReference type="NCBI Taxonomy" id="660067"/>
    <lineage>
        <taxon>Bacteria</taxon>
        <taxon>Bacillati</taxon>
        <taxon>Actinomycetota</taxon>
        <taxon>Actinomycetes</taxon>
        <taxon>Micrococcales</taxon>
        <taxon>Microbacteriaceae</taxon>
        <taxon>Leucobacter</taxon>
    </lineage>
</organism>
<proteinExistence type="predicted"/>
<reference evidence="3 4" key="1">
    <citation type="submission" date="2018-09" db="EMBL/GenBank/DDBJ databases">
        <title>Comparative genomics of Leucobacter spp.</title>
        <authorList>
            <person name="Reis A.C."/>
            <person name="Kolvenbach B.A."/>
            <person name="Corvini P.F.X."/>
            <person name="Nunes O.C."/>
        </authorList>
    </citation>
    <scope>NUCLEOTIDE SEQUENCE [LARGE SCALE GENOMIC DNA]</scope>
    <source>
        <strain evidence="3 4">L-1</strain>
    </source>
</reference>
<keyword evidence="3" id="KW-0489">Methyltransferase</keyword>
<dbReference type="Pfam" id="PF13649">
    <property type="entry name" value="Methyltransf_25"/>
    <property type="match status" value="1"/>
</dbReference>